<dbReference type="Proteomes" id="UP000775872">
    <property type="component" value="Unassembled WGS sequence"/>
</dbReference>
<evidence type="ECO:0000313" key="2">
    <source>
        <dbReference type="EMBL" id="CAH0039202.1"/>
    </source>
</evidence>
<reference evidence="2" key="1">
    <citation type="submission" date="2021-10" db="EMBL/GenBank/DDBJ databases">
        <authorList>
            <person name="Piombo E."/>
        </authorList>
    </citation>
    <scope>NUCLEOTIDE SEQUENCE</scope>
</reference>
<evidence type="ECO:0000313" key="3">
    <source>
        <dbReference type="Proteomes" id="UP000775872"/>
    </source>
</evidence>
<sequence>MPSTVAANATSSSRFELPALNLNFGSITDGTDIPPPPDSPVEKEKPVLPETPKKKAVAETAAKNEEDKTVKKPEETPKAANGNSAGTKRPADAPPSPSSASYRAGSIRRMFKGHLASNGGVAPSIDSSRPASRSGNSILDDRKSKRASGWFKRLRGGESKRSSLVLSQESTASTTTIPTTNKQSGPPPPMIPELKEFNKDEGSLGNDLFKNIN</sequence>
<feature type="compositionally biased region" description="Basic and acidic residues" evidence="1">
    <location>
        <begin position="193"/>
        <end position="202"/>
    </location>
</feature>
<evidence type="ECO:0000256" key="1">
    <source>
        <dbReference type="SAM" id="MobiDB-lite"/>
    </source>
</evidence>
<dbReference type="EMBL" id="CABFOC020000002">
    <property type="protein sequence ID" value="CAH0039202.1"/>
    <property type="molecule type" value="Genomic_DNA"/>
</dbReference>
<dbReference type="OrthoDB" id="5380416at2759"/>
<organism evidence="2 3">
    <name type="scientific">Clonostachys solani</name>
    <dbReference type="NCBI Taxonomy" id="160281"/>
    <lineage>
        <taxon>Eukaryota</taxon>
        <taxon>Fungi</taxon>
        <taxon>Dikarya</taxon>
        <taxon>Ascomycota</taxon>
        <taxon>Pezizomycotina</taxon>
        <taxon>Sordariomycetes</taxon>
        <taxon>Hypocreomycetidae</taxon>
        <taxon>Hypocreales</taxon>
        <taxon>Bionectriaceae</taxon>
        <taxon>Clonostachys</taxon>
    </lineage>
</organism>
<keyword evidence="3" id="KW-1185">Reference proteome</keyword>
<dbReference type="AlphaFoldDB" id="A0A9N9VYL0"/>
<feature type="compositionally biased region" description="Polar residues" evidence="1">
    <location>
        <begin position="125"/>
        <end position="137"/>
    </location>
</feature>
<feature type="region of interest" description="Disordered" evidence="1">
    <location>
        <begin position="24"/>
        <end position="213"/>
    </location>
</feature>
<comment type="caution">
    <text evidence="2">The sequence shown here is derived from an EMBL/GenBank/DDBJ whole genome shotgun (WGS) entry which is preliminary data.</text>
</comment>
<proteinExistence type="predicted"/>
<feature type="compositionally biased region" description="Basic and acidic residues" evidence="1">
    <location>
        <begin position="40"/>
        <end position="77"/>
    </location>
</feature>
<feature type="compositionally biased region" description="Low complexity" evidence="1">
    <location>
        <begin position="171"/>
        <end position="180"/>
    </location>
</feature>
<accession>A0A9N9VYL0</accession>
<protein>
    <submittedName>
        <fullName evidence="2">Uncharacterized protein</fullName>
    </submittedName>
</protein>
<gene>
    <name evidence="2" type="ORF">CSOL1703_00003497</name>
</gene>
<name>A0A9N9VYL0_9HYPO</name>